<evidence type="ECO:0000313" key="2">
    <source>
        <dbReference type="Proteomes" id="UP000244855"/>
    </source>
</evidence>
<proteinExistence type="predicted"/>
<sequence length="114" mass="12478">MDDLTFAVYEIIPTRKGGGAVGKLQDTRSPGTWESSDIVVFPSGSKLARYAGLGKGHSGFFENAGKWNEKIVYAMAKMALFRSRDRRKDDQMQIVVSETRKGHGPECGLLAVLA</sequence>
<evidence type="ECO:0000313" key="1">
    <source>
        <dbReference type="EMBL" id="PVI02946.1"/>
    </source>
</evidence>
<reference evidence="1 2" key="1">
    <citation type="journal article" date="2018" name="Sci. Rep.">
        <title>Comparative genomics provides insights into the lifestyle and reveals functional heterogeneity of dark septate endophytic fungi.</title>
        <authorList>
            <person name="Knapp D.G."/>
            <person name="Nemeth J.B."/>
            <person name="Barry K."/>
            <person name="Hainaut M."/>
            <person name="Henrissat B."/>
            <person name="Johnson J."/>
            <person name="Kuo A."/>
            <person name="Lim J.H.P."/>
            <person name="Lipzen A."/>
            <person name="Nolan M."/>
            <person name="Ohm R.A."/>
            <person name="Tamas L."/>
            <person name="Grigoriev I.V."/>
            <person name="Spatafora J.W."/>
            <person name="Nagy L.G."/>
            <person name="Kovacs G.M."/>
        </authorList>
    </citation>
    <scope>NUCLEOTIDE SEQUENCE [LARGE SCALE GENOMIC DNA]</scope>
    <source>
        <strain evidence="1 2">DSE2036</strain>
    </source>
</reference>
<organism evidence="1 2">
    <name type="scientific">Periconia macrospinosa</name>
    <dbReference type="NCBI Taxonomy" id="97972"/>
    <lineage>
        <taxon>Eukaryota</taxon>
        <taxon>Fungi</taxon>
        <taxon>Dikarya</taxon>
        <taxon>Ascomycota</taxon>
        <taxon>Pezizomycotina</taxon>
        <taxon>Dothideomycetes</taxon>
        <taxon>Pleosporomycetidae</taxon>
        <taxon>Pleosporales</taxon>
        <taxon>Massarineae</taxon>
        <taxon>Periconiaceae</taxon>
        <taxon>Periconia</taxon>
    </lineage>
</organism>
<dbReference type="AlphaFoldDB" id="A0A2V1DY43"/>
<name>A0A2V1DY43_9PLEO</name>
<gene>
    <name evidence="1" type="ORF">DM02DRAFT_626331</name>
</gene>
<keyword evidence="2" id="KW-1185">Reference proteome</keyword>
<accession>A0A2V1DY43</accession>
<protein>
    <submittedName>
        <fullName evidence="1">Uncharacterized protein</fullName>
    </submittedName>
</protein>
<dbReference type="Proteomes" id="UP000244855">
    <property type="component" value="Unassembled WGS sequence"/>
</dbReference>
<dbReference type="EMBL" id="KZ805337">
    <property type="protein sequence ID" value="PVI02946.1"/>
    <property type="molecule type" value="Genomic_DNA"/>
</dbReference>